<proteinExistence type="inferred from homology"/>
<evidence type="ECO:0000256" key="1">
    <source>
        <dbReference type="ARBA" id="ARBA00038283"/>
    </source>
</evidence>
<protein>
    <submittedName>
        <fullName evidence="3">Replication initiation protein</fullName>
    </submittedName>
</protein>
<gene>
    <name evidence="3" type="ORF">LGH74_23720</name>
</gene>
<comment type="caution">
    <text evidence="3">The sequence shown here is derived from an EMBL/GenBank/DDBJ whole genome shotgun (WGS) entry which is preliminary data.</text>
</comment>
<evidence type="ECO:0000259" key="2">
    <source>
        <dbReference type="Pfam" id="PF01051"/>
    </source>
</evidence>
<dbReference type="SUPFAM" id="SSF46785">
    <property type="entry name" value="Winged helix' DNA-binding domain"/>
    <property type="match status" value="2"/>
</dbReference>
<dbReference type="InterPro" id="IPR036388">
    <property type="entry name" value="WH-like_DNA-bd_sf"/>
</dbReference>
<name>A0ABS8AYY0_9BACT</name>
<dbReference type="RefSeq" id="WP_226180464.1">
    <property type="nucleotide sequence ID" value="NZ_JAJADR010000013.1"/>
</dbReference>
<comment type="similarity">
    <text evidence="1">Belongs to the initiator RepB protein family.</text>
</comment>
<accession>A0ABS8AYY0</accession>
<dbReference type="InterPro" id="IPR000525">
    <property type="entry name" value="Initiator_Rep_WH1"/>
</dbReference>
<dbReference type="Pfam" id="PF01051">
    <property type="entry name" value="Rep3_N"/>
    <property type="match status" value="1"/>
</dbReference>
<sequence>MDATPEKRVAQHNALINARFSFVPLQMRLFVALLSRIDFDDVDFKEHFIPMEELVFERRGGSAYEQVDEMCKGLASFTLYIEELEEKTRKRRRKPSYTYIPLMAEAGYRADLGGVVASFNPKIMPYLLQLRESGNFTMADMQQVLKLKSPQSLRIYWLLKEYAGFGRRTISVEDLRFVLGIEENEYPRFSNFKARVLDKAQSEIADTDIPFTYELEREGKTVARIKFLFQQLAASATKKTLPGAAEWASALIQIGVSQRSITTIANQLEEGEYDVGYIAYVVRIVETQFRKGKIKKPAGAIYKALVEKYLLEDYTQATKPRGSQRKEITSHQEESTVLAFRVSEVREIYDNPGPFAQRQKRATTFEEHIRQVYLSDGFLLEHRDGDDWLVKKEKSL</sequence>
<feature type="domain" description="Initiator Rep protein WH1" evidence="2">
    <location>
        <begin position="9"/>
        <end position="160"/>
    </location>
</feature>
<dbReference type="Proteomes" id="UP001165296">
    <property type="component" value="Unassembled WGS sequence"/>
</dbReference>
<dbReference type="Gene3D" id="1.10.10.10">
    <property type="entry name" value="Winged helix-like DNA-binding domain superfamily/Winged helix DNA-binding domain"/>
    <property type="match status" value="2"/>
</dbReference>
<organism evidence="3 4">
    <name type="scientific">Hymenobacter lucidus</name>
    <dbReference type="NCBI Taxonomy" id="2880930"/>
    <lineage>
        <taxon>Bacteria</taxon>
        <taxon>Pseudomonadati</taxon>
        <taxon>Bacteroidota</taxon>
        <taxon>Cytophagia</taxon>
        <taxon>Cytophagales</taxon>
        <taxon>Hymenobacteraceae</taxon>
        <taxon>Hymenobacter</taxon>
    </lineage>
</organism>
<reference evidence="3" key="1">
    <citation type="submission" date="2021-10" db="EMBL/GenBank/DDBJ databases">
        <authorList>
            <person name="Dean J.D."/>
            <person name="Kim M.K."/>
            <person name="Newey C.N."/>
            <person name="Stoker T.S."/>
            <person name="Thompson D.W."/>
            <person name="Grose J.H."/>
        </authorList>
    </citation>
    <scope>NUCLEOTIDE SEQUENCE</scope>
    <source>
        <strain evidence="3">BT178</strain>
    </source>
</reference>
<evidence type="ECO:0000313" key="3">
    <source>
        <dbReference type="EMBL" id="MCB2411016.1"/>
    </source>
</evidence>
<dbReference type="InterPro" id="IPR036390">
    <property type="entry name" value="WH_DNA-bd_sf"/>
</dbReference>
<evidence type="ECO:0000313" key="4">
    <source>
        <dbReference type="Proteomes" id="UP001165296"/>
    </source>
</evidence>
<keyword evidence="4" id="KW-1185">Reference proteome</keyword>
<dbReference type="Pfam" id="PF21205">
    <property type="entry name" value="Rep3_C"/>
    <property type="match status" value="1"/>
</dbReference>
<dbReference type="EMBL" id="JAJADR010000013">
    <property type="protein sequence ID" value="MCB2411016.1"/>
    <property type="molecule type" value="Genomic_DNA"/>
</dbReference>